<protein>
    <recommendedName>
        <fullName evidence="3">protein O-GlcNAc transferase</fullName>
        <ecNumber evidence="3">2.4.1.255</ecNumber>
    </recommendedName>
</protein>
<sequence length="763" mass="81262">MAAGLDMMFRKARGAEKRGDLAEARRLLAAVLASHPNNSTARQALARLEAAPAPGSARVAAPASAGLTREAATALEQLVTAHQRGDHAVTLRLAAPLAARFPGLEAVHTLRGAAALALGDHVTAAQAFRDAVAAAPANAANHNNLGVALRGLGDAEGAARAYADALARAPDDADTLFNLGNLHRAEGRLGEAEAAYGRLLARQPAHVGALYARAALHREARRDQAAVEAYLALLAVAPDHAEGLTDLGGLLKALGHLEEALRTLALATRAGPDQANAWFAYAHALVVAGRGEEAVAAFERTVALAPDKYVAWGQLLLQQAYLCDWRMRDRLATLPIGAARGGGAIVPFAALPFEDDPARQLARSRAFAEAELLPARTRFTAPARAAGGRIRIGYLSADLYDHATMHLISGLLRCHDRSRFEIRAYDFSPAEGHATRARADVEALVDLRGLNDDAAVARARADALDIAIDLKGYTKDSRARLFVERVAPVQIAYLGYPGTLGGDFMDYLVADPVVVPPGAEPGYAEKLIRLPFSYQPNDDQRPILPLDASRAALGLPETGFVFCCFNQGYKIGPREFDIWTRLLREVPGSVLWLLDCGATATANLRREADRRGIDPARLVFAPKLAHGLHLGRQRHADLFLDSFAVNAHTTASDALWGGLPVLTLAGRQFAARVAASLVVAAGLDELVATSEAAYFETALALARDPARLAALRARLATRRTTCPLFDTKGYTRALEAGFAAAWQRHVEGRAPDHIWIAAPAEAG</sequence>
<dbReference type="PANTHER" id="PTHR44998">
    <property type="match status" value="1"/>
</dbReference>
<keyword evidence="7 8" id="KW-0802">TPR repeat</keyword>
<evidence type="ECO:0000256" key="8">
    <source>
        <dbReference type="PROSITE-ProRule" id="PRU00339"/>
    </source>
</evidence>
<dbReference type="Pfam" id="PF13174">
    <property type="entry name" value="TPR_6"/>
    <property type="match status" value="1"/>
</dbReference>
<evidence type="ECO:0000256" key="2">
    <source>
        <dbReference type="ARBA" id="ARBA00005386"/>
    </source>
</evidence>
<dbReference type="InterPro" id="IPR029489">
    <property type="entry name" value="OGT/SEC/SPY_C"/>
</dbReference>
<dbReference type="Pfam" id="PF13844">
    <property type="entry name" value="Glyco_transf_41"/>
    <property type="match status" value="2"/>
</dbReference>
<feature type="repeat" description="TPR" evidence="8">
    <location>
        <begin position="173"/>
        <end position="206"/>
    </location>
</feature>
<evidence type="ECO:0000256" key="6">
    <source>
        <dbReference type="ARBA" id="ARBA00022737"/>
    </source>
</evidence>
<comment type="pathway">
    <text evidence="1">Protein modification; protein glycosylation.</text>
</comment>
<name>A0ABY4XDM4_9SPHN</name>
<evidence type="ECO:0000256" key="5">
    <source>
        <dbReference type="ARBA" id="ARBA00022679"/>
    </source>
</evidence>
<dbReference type="PANTHER" id="PTHR44998:SF1">
    <property type="entry name" value="UDP-N-ACETYLGLUCOSAMINE--PEPTIDE N-ACETYLGLUCOSAMINYLTRANSFERASE 110 KDA SUBUNIT"/>
    <property type="match status" value="1"/>
</dbReference>
<dbReference type="SUPFAM" id="SSF48452">
    <property type="entry name" value="TPR-like"/>
    <property type="match status" value="1"/>
</dbReference>
<dbReference type="InterPro" id="IPR019734">
    <property type="entry name" value="TPR_rpt"/>
</dbReference>
<dbReference type="PROSITE" id="PS50005">
    <property type="entry name" value="TPR"/>
    <property type="match status" value="3"/>
</dbReference>
<keyword evidence="6" id="KW-0677">Repeat</keyword>
<gene>
    <name evidence="10" type="ORF">LHA26_17840</name>
</gene>
<keyword evidence="5" id="KW-0808">Transferase</keyword>
<evidence type="ECO:0000256" key="7">
    <source>
        <dbReference type="ARBA" id="ARBA00022803"/>
    </source>
</evidence>
<evidence type="ECO:0000313" key="11">
    <source>
        <dbReference type="Proteomes" id="UP001056937"/>
    </source>
</evidence>
<dbReference type="Proteomes" id="UP001056937">
    <property type="component" value="Chromosome 2"/>
</dbReference>
<comment type="similarity">
    <text evidence="2">Belongs to the glycosyltransferase 41 family. O-GlcNAc transferase subfamily.</text>
</comment>
<keyword evidence="11" id="KW-1185">Reference proteome</keyword>
<dbReference type="InterPro" id="IPR011990">
    <property type="entry name" value="TPR-like_helical_dom_sf"/>
</dbReference>
<dbReference type="Pfam" id="PF13432">
    <property type="entry name" value="TPR_16"/>
    <property type="match status" value="2"/>
</dbReference>
<organism evidence="10 11">
    <name type="scientific">Sphingomonas morindae</name>
    <dbReference type="NCBI Taxonomy" id="1541170"/>
    <lineage>
        <taxon>Bacteria</taxon>
        <taxon>Pseudomonadati</taxon>
        <taxon>Pseudomonadota</taxon>
        <taxon>Alphaproteobacteria</taxon>
        <taxon>Sphingomonadales</taxon>
        <taxon>Sphingomonadaceae</taxon>
        <taxon>Sphingomonas</taxon>
    </lineage>
</organism>
<feature type="domain" description="O-GlcNAc transferase C-terminal" evidence="9">
    <location>
        <begin position="548"/>
        <end position="733"/>
    </location>
</feature>
<dbReference type="Gene3D" id="3.40.50.2000">
    <property type="entry name" value="Glycogen Phosphorylase B"/>
    <property type="match status" value="1"/>
</dbReference>
<dbReference type="RefSeq" id="WP_252168842.1">
    <property type="nucleotide sequence ID" value="NZ_CP084931.1"/>
</dbReference>
<evidence type="ECO:0000256" key="3">
    <source>
        <dbReference type="ARBA" id="ARBA00011970"/>
    </source>
</evidence>
<proteinExistence type="inferred from homology"/>
<dbReference type="Gene3D" id="3.40.50.11380">
    <property type="match status" value="1"/>
</dbReference>
<dbReference type="Gene3D" id="1.25.40.10">
    <property type="entry name" value="Tetratricopeptide repeat domain"/>
    <property type="match status" value="2"/>
</dbReference>
<feature type="repeat" description="TPR" evidence="8">
    <location>
        <begin position="275"/>
        <end position="308"/>
    </location>
</feature>
<feature type="repeat" description="TPR" evidence="8">
    <location>
        <begin position="139"/>
        <end position="172"/>
    </location>
</feature>
<evidence type="ECO:0000259" key="9">
    <source>
        <dbReference type="Pfam" id="PF13844"/>
    </source>
</evidence>
<evidence type="ECO:0000313" key="10">
    <source>
        <dbReference type="EMBL" id="USI75028.1"/>
    </source>
</evidence>
<reference evidence="10" key="1">
    <citation type="journal article" date="2022" name="Toxins">
        <title>Genomic Analysis of Sphingopyxis sp. USTB-05 for Biodegrading Cyanobacterial Hepatotoxins.</title>
        <authorList>
            <person name="Liu C."/>
            <person name="Xu Q."/>
            <person name="Zhao Z."/>
            <person name="Zhang H."/>
            <person name="Liu X."/>
            <person name="Yin C."/>
            <person name="Liu Y."/>
            <person name="Yan H."/>
        </authorList>
    </citation>
    <scope>NUCLEOTIDE SEQUENCE</scope>
    <source>
        <strain evidence="10">NBD5</strain>
    </source>
</reference>
<dbReference type="EC" id="2.4.1.255" evidence="3"/>
<accession>A0ABY4XDM4</accession>
<dbReference type="SMART" id="SM00028">
    <property type="entry name" value="TPR"/>
    <property type="match status" value="7"/>
</dbReference>
<dbReference type="EMBL" id="CP084931">
    <property type="protein sequence ID" value="USI75028.1"/>
    <property type="molecule type" value="Genomic_DNA"/>
</dbReference>
<evidence type="ECO:0000256" key="1">
    <source>
        <dbReference type="ARBA" id="ARBA00004922"/>
    </source>
</evidence>
<feature type="domain" description="O-GlcNAc transferase C-terminal" evidence="9">
    <location>
        <begin position="378"/>
        <end position="536"/>
    </location>
</feature>
<keyword evidence="4" id="KW-0328">Glycosyltransferase</keyword>
<evidence type="ECO:0000256" key="4">
    <source>
        <dbReference type="ARBA" id="ARBA00022676"/>
    </source>
</evidence>